<evidence type="ECO:0000256" key="1">
    <source>
        <dbReference type="ARBA" id="ARBA00004604"/>
    </source>
</evidence>
<comment type="similarity">
    <text evidence="2">Belongs to the universal ribosomal protein uS4 family.</text>
</comment>
<keyword evidence="5" id="KW-0539">Nucleus</keyword>
<dbReference type="FunCoup" id="J9DSK6">
    <property type="interactions" value="73"/>
</dbReference>
<keyword evidence="4 7" id="KW-0694">RNA-binding</keyword>
<protein>
    <recommendedName>
        <fullName evidence="8">Small ribosomal subunit protein uS4 N-terminal domain-containing protein</fullName>
    </recommendedName>
</protein>
<dbReference type="OMA" id="FRIKHEQ"/>
<dbReference type="GO" id="GO:0030515">
    <property type="term" value="F:snoRNA binding"/>
    <property type="evidence" value="ECO:0007669"/>
    <property type="project" value="EnsemblFungi"/>
</dbReference>
<dbReference type="AlphaFoldDB" id="J9DSK6"/>
<evidence type="ECO:0000256" key="5">
    <source>
        <dbReference type="ARBA" id="ARBA00023242"/>
    </source>
</evidence>
<feature type="domain" description="Small ribosomal subunit protein uS4 N-terminal" evidence="8">
    <location>
        <begin position="3"/>
        <end position="105"/>
    </location>
</feature>
<evidence type="ECO:0000256" key="4">
    <source>
        <dbReference type="ARBA" id="ARBA00022884"/>
    </source>
</evidence>
<dbReference type="InterPro" id="IPR002942">
    <property type="entry name" value="S4_RNA-bd"/>
</dbReference>
<dbReference type="GO" id="GO:0006364">
    <property type="term" value="P:rRNA processing"/>
    <property type="evidence" value="ECO:0007669"/>
    <property type="project" value="EnsemblFungi"/>
</dbReference>
<dbReference type="PROSITE" id="PS50889">
    <property type="entry name" value="S4"/>
    <property type="match status" value="1"/>
</dbReference>
<sequence>MRKLRFHEQKLLRKVDFNLYKSTNTVREQQITARFYLQNRDTYHFYNCIVGKIRKLAFALSKLKDTDEVKNSLGKNIVNRLFAMGLIKEKKLIACSKISVSAFCSRRLPTVMIRNKMVENMKAANLFVEHGHVSIGNKVITDCNTIVSKGMEDFIKWRDGSKILKKIEVFNENHDDFDEYA</sequence>
<dbReference type="GO" id="GO:0019843">
    <property type="term" value="F:rRNA binding"/>
    <property type="evidence" value="ECO:0007669"/>
    <property type="project" value="InterPro"/>
</dbReference>
<keyword evidence="3" id="KW-0690">Ribosome biogenesis</keyword>
<evidence type="ECO:0000256" key="6">
    <source>
        <dbReference type="ARBA" id="ARBA00023274"/>
    </source>
</evidence>
<organism evidence="9 10">
    <name type="scientific">Edhazardia aedis (strain USNM 41457)</name>
    <name type="common">Microsporidian parasite</name>
    <dbReference type="NCBI Taxonomy" id="1003232"/>
    <lineage>
        <taxon>Eukaryota</taxon>
        <taxon>Fungi</taxon>
        <taxon>Fungi incertae sedis</taxon>
        <taxon>Microsporidia</taxon>
        <taxon>Edhazardia</taxon>
    </lineage>
</organism>
<dbReference type="SMART" id="SM01390">
    <property type="entry name" value="Ribosomal_S4"/>
    <property type="match status" value="1"/>
</dbReference>
<comment type="caution">
    <text evidence="9">The sequence shown here is derived from an EMBL/GenBank/DDBJ whole genome shotgun (WGS) entry which is preliminary data.</text>
</comment>
<dbReference type="GO" id="GO:0042274">
    <property type="term" value="P:ribosomal small subunit biogenesis"/>
    <property type="evidence" value="ECO:0007669"/>
    <property type="project" value="EnsemblFungi"/>
</dbReference>
<keyword evidence="10" id="KW-1185">Reference proteome</keyword>
<evidence type="ECO:0000259" key="8">
    <source>
        <dbReference type="SMART" id="SM01390"/>
    </source>
</evidence>
<dbReference type="Proteomes" id="UP000003163">
    <property type="component" value="Unassembled WGS sequence"/>
</dbReference>
<reference evidence="9 10" key="1">
    <citation type="submission" date="2011-08" db="EMBL/GenBank/DDBJ databases">
        <authorList>
            <person name="Liu Z.J."/>
            <person name="Shi F.L."/>
            <person name="Lu J.Q."/>
            <person name="Li M."/>
            <person name="Wang Z.L."/>
        </authorList>
    </citation>
    <scope>NUCLEOTIDE SEQUENCE [LARGE SCALE GENOMIC DNA]</scope>
    <source>
        <strain evidence="9 10">USNM 41457</strain>
    </source>
</reference>
<dbReference type="Pfam" id="PF00163">
    <property type="entry name" value="Ribosomal_S4"/>
    <property type="match status" value="1"/>
</dbReference>
<dbReference type="VEuPathDB" id="MicrosporidiaDB:EDEG_01436"/>
<evidence type="ECO:0000256" key="3">
    <source>
        <dbReference type="ARBA" id="ARBA00022517"/>
    </source>
</evidence>
<keyword evidence="6" id="KW-0687">Ribonucleoprotein</keyword>
<evidence type="ECO:0000256" key="7">
    <source>
        <dbReference type="PROSITE-ProRule" id="PRU00182"/>
    </source>
</evidence>
<evidence type="ECO:0000313" key="10">
    <source>
        <dbReference type="Proteomes" id="UP000003163"/>
    </source>
</evidence>
<name>J9DSK6_EDHAE</name>
<dbReference type="CDD" id="cd00165">
    <property type="entry name" value="S4"/>
    <property type="match status" value="1"/>
</dbReference>
<dbReference type="GO" id="GO:0032040">
    <property type="term" value="C:small-subunit processome"/>
    <property type="evidence" value="ECO:0007669"/>
    <property type="project" value="EnsemblFungi"/>
</dbReference>
<proteinExistence type="inferred from homology"/>
<dbReference type="STRING" id="1003232.J9DSK6"/>
<gene>
    <name evidence="9" type="ORF">EDEG_01436</name>
</gene>
<dbReference type="OrthoDB" id="10248812at2759"/>
<dbReference type="HOGENOM" id="CLU_097281_0_0_1"/>
<reference evidence="10" key="2">
    <citation type="submission" date="2015-07" db="EMBL/GenBank/DDBJ databases">
        <title>Contrasting host-pathogen interactions and genome evolution in two generalist and specialist microsporidian pathogens of mosquitoes.</title>
        <authorList>
            <consortium name="The Broad Institute Genomics Platform"/>
            <consortium name="The Broad Institute Genome Sequencing Center for Infectious Disease"/>
            <person name="Cuomo C.A."/>
            <person name="Sanscrainte N.D."/>
            <person name="Goldberg J.M."/>
            <person name="Heiman D."/>
            <person name="Young S."/>
            <person name="Zeng Q."/>
            <person name="Becnel J.J."/>
            <person name="Birren B.W."/>
        </authorList>
    </citation>
    <scope>NUCLEOTIDE SEQUENCE [LARGE SCALE GENOMIC DNA]</scope>
    <source>
        <strain evidence="10">USNM 41457</strain>
    </source>
</reference>
<dbReference type="EMBL" id="AFBI03000020">
    <property type="protein sequence ID" value="EJW04312.1"/>
    <property type="molecule type" value="Genomic_DNA"/>
</dbReference>
<dbReference type="InParanoid" id="J9DSK6"/>
<accession>J9DSK6</accession>
<dbReference type="GO" id="GO:0034457">
    <property type="term" value="C:Mpp10 complex"/>
    <property type="evidence" value="ECO:0007669"/>
    <property type="project" value="EnsemblFungi"/>
</dbReference>
<dbReference type="PANTHER" id="PTHR11831:SF1">
    <property type="entry name" value="U3 SMALL NUCLEOLAR RIBONUCLEOPROTEIN PROTEIN IMP3"/>
    <property type="match status" value="1"/>
</dbReference>
<evidence type="ECO:0000313" key="9">
    <source>
        <dbReference type="EMBL" id="EJW04312.1"/>
    </source>
</evidence>
<dbReference type="InterPro" id="IPR036986">
    <property type="entry name" value="S4_RNA-bd_sf"/>
</dbReference>
<dbReference type="PANTHER" id="PTHR11831">
    <property type="entry name" value="30S 40S RIBOSOMAL PROTEIN"/>
    <property type="match status" value="1"/>
</dbReference>
<dbReference type="Pfam" id="PF01479">
    <property type="entry name" value="S4"/>
    <property type="match status" value="1"/>
</dbReference>
<dbReference type="InterPro" id="IPR022801">
    <property type="entry name" value="Ribosomal_uS4"/>
</dbReference>
<dbReference type="SUPFAM" id="SSF55174">
    <property type="entry name" value="Alpha-L RNA-binding motif"/>
    <property type="match status" value="1"/>
</dbReference>
<dbReference type="GO" id="GO:0140691">
    <property type="term" value="F:RNA folding chaperone"/>
    <property type="evidence" value="ECO:0007669"/>
    <property type="project" value="EnsemblFungi"/>
</dbReference>
<dbReference type="Gene3D" id="3.10.290.10">
    <property type="entry name" value="RNA-binding S4 domain"/>
    <property type="match status" value="1"/>
</dbReference>
<comment type="subcellular location">
    <subcellularLocation>
        <location evidence="1">Nucleus</location>
        <location evidence="1">Nucleolus</location>
    </subcellularLocation>
</comment>
<dbReference type="InterPro" id="IPR001912">
    <property type="entry name" value="Ribosomal_uS4_N"/>
</dbReference>
<evidence type="ECO:0000256" key="2">
    <source>
        <dbReference type="ARBA" id="ARBA00007465"/>
    </source>
</evidence>